<dbReference type="KEGG" id="dcr:108211785"/>
<protein>
    <recommendedName>
        <fullName evidence="13">Glutamate receptor</fullName>
    </recommendedName>
</protein>
<accession>A0A165ZY40</accession>
<dbReference type="FunFam" id="3.40.190.10:FF:000054">
    <property type="entry name" value="Glutamate receptor"/>
    <property type="match status" value="1"/>
</dbReference>
<evidence type="ECO:0000256" key="1">
    <source>
        <dbReference type="ARBA" id="ARBA00004141"/>
    </source>
</evidence>
<keyword evidence="5" id="KW-0732">Signal</keyword>
<dbReference type="AlphaFoldDB" id="A0A165ZY40"/>
<reference evidence="14" key="1">
    <citation type="journal article" date="2016" name="Nat. Genet.">
        <title>A high-quality carrot genome assembly provides new insights into carotenoid accumulation and asterid genome evolution.</title>
        <authorList>
            <person name="Iorizzo M."/>
            <person name="Ellison S."/>
            <person name="Senalik D."/>
            <person name="Zeng P."/>
            <person name="Satapoomin P."/>
            <person name="Huang J."/>
            <person name="Bowman M."/>
            <person name="Iovene M."/>
            <person name="Sanseverino W."/>
            <person name="Cavagnaro P."/>
            <person name="Yildiz M."/>
            <person name="Macko-Podgorni A."/>
            <person name="Moranska E."/>
            <person name="Grzebelus E."/>
            <person name="Grzebelus D."/>
            <person name="Ashrafi H."/>
            <person name="Zheng Z."/>
            <person name="Cheng S."/>
            <person name="Spooner D."/>
            <person name="Van Deynze A."/>
            <person name="Simon P."/>
        </authorList>
    </citation>
    <scope>NUCLEOTIDE SEQUENCE</scope>
    <source>
        <tissue evidence="14">Leaf</tissue>
    </source>
</reference>
<name>A0A165ZY40_DAUCS</name>
<keyword evidence="8 13" id="KW-0472">Membrane</keyword>
<dbReference type="OrthoDB" id="5984008at2759"/>
<dbReference type="Gene3D" id="1.10.287.70">
    <property type="match status" value="1"/>
</dbReference>
<evidence type="ECO:0000256" key="6">
    <source>
        <dbReference type="ARBA" id="ARBA00022989"/>
    </source>
</evidence>
<dbReference type="FunFam" id="1.10.287.70:FF:000037">
    <property type="entry name" value="Glutamate receptor"/>
    <property type="match status" value="1"/>
</dbReference>
<evidence type="ECO:0000256" key="8">
    <source>
        <dbReference type="ARBA" id="ARBA00023136"/>
    </source>
</evidence>
<dbReference type="Gene3D" id="3.40.50.2300">
    <property type="match status" value="2"/>
</dbReference>
<evidence type="ECO:0000256" key="10">
    <source>
        <dbReference type="ARBA" id="ARBA00023180"/>
    </source>
</evidence>
<dbReference type="InterPro" id="IPR017103">
    <property type="entry name" value="Iontropic_Glu_rcpt_pln"/>
</dbReference>
<organism evidence="14 15">
    <name type="scientific">Daucus carota subsp. sativus</name>
    <name type="common">Carrot</name>
    <dbReference type="NCBI Taxonomy" id="79200"/>
    <lineage>
        <taxon>Eukaryota</taxon>
        <taxon>Viridiplantae</taxon>
        <taxon>Streptophyta</taxon>
        <taxon>Embryophyta</taxon>
        <taxon>Tracheophyta</taxon>
        <taxon>Spermatophyta</taxon>
        <taxon>Magnoliopsida</taxon>
        <taxon>eudicotyledons</taxon>
        <taxon>Gunneridae</taxon>
        <taxon>Pentapetalae</taxon>
        <taxon>asterids</taxon>
        <taxon>campanulids</taxon>
        <taxon>Apiales</taxon>
        <taxon>Apiaceae</taxon>
        <taxon>Apioideae</taxon>
        <taxon>Scandiceae</taxon>
        <taxon>Daucinae</taxon>
        <taxon>Daucus</taxon>
        <taxon>Daucus sect. Daucus</taxon>
    </lineage>
</organism>
<reference evidence="14" key="2">
    <citation type="submission" date="2022-03" db="EMBL/GenBank/DDBJ databases">
        <title>Draft title - Genomic analysis of global carrot germplasm unveils the trajectory of domestication and the origin of high carotenoid orange carrot.</title>
        <authorList>
            <person name="Iorizzo M."/>
            <person name="Ellison S."/>
            <person name="Senalik D."/>
            <person name="Macko-Podgorni A."/>
            <person name="Grzebelus D."/>
            <person name="Bostan H."/>
            <person name="Rolling W."/>
            <person name="Curaba J."/>
            <person name="Simon P."/>
        </authorList>
    </citation>
    <scope>NUCLEOTIDE SEQUENCE</scope>
    <source>
        <tissue evidence="14">Leaf</tissue>
    </source>
</reference>
<evidence type="ECO:0000256" key="7">
    <source>
        <dbReference type="ARBA" id="ARBA00023065"/>
    </source>
</evidence>
<dbReference type="InterPro" id="IPR028082">
    <property type="entry name" value="Peripla_BP_I"/>
</dbReference>
<dbReference type="OMA" id="FANNTPD"/>
<dbReference type="SMART" id="SM00079">
    <property type="entry name" value="PBPe"/>
    <property type="match status" value="1"/>
</dbReference>
<keyword evidence="7 13" id="KW-0406">Ion transport</keyword>
<keyword evidence="15" id="KW-1185">Reference proteome</keyword>
<dbReference type="PRINTS" id="PR01176">
    <property type="entry name" value="GABABRECEPTR"/>
</dbReference>
<proteinExistence type="inferred from homology"/>
<dbReference type="GO" id="GO:0016020">
    <property type="term" value="C:membrane"/>
    <property type="evidence" value="ECO:0007669"/>
    <property type="project" value="UniProtKB-SubCell"/>
</dbReference>
<dbReference type="Gene3D" id="3.40.190.10">
    <property type="entry name" value="Periplasmic binding protein-like II"/>
    <property type="match status" value="3"/>
</dbReference>
<dbReference type="Pfam" id="PF00060">
    <property type="entry name" value="Lig_chan"/>
    <property type="match status" value="1"/>
</dbReference>
<evidence type="ECO:0000256" key="4">
    <source>
        <dbReference type="ARBA" id="ARBA00022692"/>
    </source>
</evidence>
<gene>
    <name evidence="14" type="ORF">DCAR_0310515</name>
</gene>
<keyword evidence="4" id="KW-0812">Transmembrane</keyword>
<evidence type="ECO:0000256" key="2">
    <source>
        <dbReference type="ARBA" id="ARBA00008685"/>
    </source>
</evidence>
<evidence type="ECO:0000313" key="15">
    <source>
        <dbReference type="Proteomes" id="UP000077755"/>
    </source>
</evidence>
<evidence type="ECO:0000256" key="9">
    <source>
        <dbReference type="ARBA" id="ARBA00023170"/>
    </source>
</evidence>
<dbReference type="InterPro" id="IPR001828">
    <property type="entry name" value="ANF_lig-bd_rcpt"/>
</dbReference>
<evidence type="ECO:0000256" key="13">
    <source>
        <dbReference type="PIRNR" id="PIRNR037090"/>
    </source>
</evidence>
<dbReference type="SUPFAM" id="SSF53822">
    <property type="entry name" value="Periplasmic binding protein-like I"/>
    <property type="match status" value="1"/>
</dbReference>
<dbReference type="Proteomes" id="UP000077755">
    <property type="component" value="Chromosome 3"/>
</dbReference>
<dbReference type="GO" id="GO:0007165">
    <property type="term" value="P:signal transduction"/>
    <property type="evidence" value="ECO:0007669"/>
    <property type="project" value="UniProtKB-ARBA"/>
</dbReference>
<evidence type="ECO:0000256" key="11">
    <source>
        <dbReference type="ARBA" id="ARBA00023286"/>
    </source>
</evidence>
<comment type="subcellular location">
    <subcellularLocation>
        <location evidence="1">Membrane</location>
        <topology evidence="1">Multi-pass membrane protein</topology>
    </subcellularLocation>
</comment>
<dbReference type="Gramene" id="KZN00540">
    <property type="protein sequence ID" value="KZN00540"/>
    <property type="gene ID" value="DCAR_009294"/>
</dbReference>
<dbReference type="SUPFAM" id="SSF53850">
    <property type="entry name" value="Periplasmic binding protein-like II"/>
    <property type="match status" value="1"/>
</dbReference>
<dbReference type="Pfam" id="PF01094">
    <property type="entry name" value="ANF_receptor"/>
    <property type="match status" value="1"/>
</dbReference>
<dbReference type="InterPro" id="IPR044440">
    <property type="entry name" value="GABAb_receptor_plant_PBP1"/>
</dbReference>
<dbReference type="GO" id="GO:0009611">
    <property type="term" value="P:response to wounding"/>
    <property type="evidence" value="ECO:0007669"/>
    <property type="project" value="UniProtKB-ARBA"/>
</dbReference>
<dbReference type="CDD" id="cd13686">
    <property type="entry name" value="GluR_Plant"/>
    <property type="match status" value="1"/>
</dbReference>
<comment type="function">
    <text evidence="13">Glutamate-gated receptor that probably acts as non-selective cation channel.</text>
</comment>
<evidence type="ECO:0000256" key="12">
    <source>
        <dbReference type="ARBA" id="ARBA00023303"/>
    </source>
</evidence>
<keyword evidence="3 13" id="KW-0813">Transport</keyword>
<dbReference type="PIRSF" id="PIRSF037090">
    <property type="entry name" value="Iontro_Glu-like_rcpt_pln"/>
    <property type="match status" value="1"/>
</dbReference>
<dbReference type="GO" id="GO:0015276">
    <property type="term" value="F:ligand-gated monoatomic ion channel activity"/>
    <property type="evidence" value="ECO:0007669"/>
    <property type="project" value="InterPro"/>
</dbReference>
<keyword evidence="12 13" id="KW-0407">Ion channel</keyword>
<keyword evidence="11 13" id="KW-1071">Ligand-gated ion channel</keyword>
<dbReference type="CDD" id="cd19990">
    <property type="entry name" value="PBP1_GABAb_receptor_plant"/>
    <property type="match status" value="1"/>
</dbReference>
<dbReference type="InterPro" id="IPR015683">
    <property type="entry name" value="Ionotropic_Glu_rcpt"/>
</dbReference>
<dbReference type="PANTHER" id="PTHR18966">
    <property type="entry name" value="IONOTROPIC GLUTAMATE RECEPTOR"/>
    <property type="match status" value="1"/>
</dbReference>
<dbReference type="EMBL" id="CP093345">
    <property type="protein sequence ID" value="WOG91267.1"/>
    <property type="molecule type" value="Genomic_DNA"/>
</dbReference>
<dbReference type="InterPro" id="IPR001320">
    <property type="entry name" value="Iontro_rcpt_C"/>
</dbReference>
<evidence type="ECO:0000256" key="3">
    <source>
        <dbReference type="ARBA" id="ARBA00022448"/>
    </source>
</evidence>
<keyword evidence="10" id="KW-0325">Glycoprotein</keyword>
<sequence length="934" mass="104906">MNLLCRVLLSMFIIGSFAVDTRNQGVVNIGAIFTLRSINGRVAKIAMDAAVQDVNSNPNILRGRRLNLFVHDSNYSSFMSIIGTLRFMEIDTVAVIGPQGSVLAHIVSHLANELHIPMLSFTALDPSLSPLQYPYFFQTAPSDLYLMKAIVDMVDYFGYKEVTAVYTDDDQCRSGIIKLGEKLAEKQCKISYKAPVLPEPLPTRKDIEIALLKVRSMESRVIVVHTYPKTGFTIFDVARDLGMMTSGYVWIATTWLSSVLDSNPSSVNSSSALGVLTLRLHTTDSPRKQAFESRWNKLTNSSIGLNPYGLYAYDTVWIIAYAVQKFLSEGGKISFSNDSSLSATGGHTLNLKALNIFDGGEKILGNILQSNFTGLTGPVAFRSDDRSPKNPSYDIINVMVTGYKQIGYWSNHSGLSIVTPETLLKKPGNISRLNQRLKNVVWPGGTTRRPRGWVLPNSERPLRIGVPNRASYKDIISKSNDNASNIEGYSVDVFVAAVKLLPYPLPYEFILFGDDRENPSYNQLVAQIRANVFDAVVGDIAIVTNRTRMADFTQPYIESGLVVVVPARRLNSSAWAFFQPFTLSMWLVTAVFFFVVGAVIWILEHRTNDEFRGPPRKQLATVLWFSFSTMFFAHRENTASTLGRMVLLIWFFVVFILTSSYTASLTSILTVQQLSTPITGIESLVVSNLLIGFQIGSFAENYLRDELNVPTSRLRQLGSPEEYADALERGHVAAVVDERPYVELFLSEHCKFQIVGQEFTKSGWGFAFPRDSPLAVDMSTAILTLSENGKLQEIHDKWLKRRFCSSQNSEEDSDQLQLRSFWGLFLVCGVVCFLALVLYWCLTLHSFRRFNRHSVNLSNEDVDQPALSIRPTKTSEHIRRFLSYADEKADISKNKLKRKQMESGMSSSRRIDFTRRYYGSKRIQAATISSVRYC</sequence>
<dbReference type="FunFam" id="3.40.50.2300:FF:000081">
    <property type="entry name" value="Glutamate receptor"/>
    <property type="match status" value="1"/>
</dbReference>
<dbReference type="FunFam" id="3.40.190.10:FF:000175">
    <property type="entry name" value="Glutamate receptor"/>
    <property type="match status" value="1"/>
</dbReference>
<evidence type="ECO:0000256" key="5">
    <source>
        <dbReference type="ARBA" id="ARBA00022729"/>
    </source>
</evidence>
<dbReference type="GO" id="GO:1901701">
    <property type="term" value="P:cellular response to oxygen-containing compound"/>
    <property type="evidence" value="ECO:0007669"/>
    <property type="project" value="UniProtKB-ARBA"/>
</dbReference>
<comment type="similarity">
    <text evidence="2 13">Belongs to the glutamate-gated ion channel (TC 1.A.10.1) family.</text>
</comment>
<keyword evidence="9 13" id="KW-0675">Receptor</keyword>
<evidence type="ECO:0000313" key="14">
    <source>
        <dbReference type="EMBL" id="WOG91267.1"/>
    </source>
</evidence>
<keyword evidence="6" id="KW-1133">Transmembrane helix</keyword>